<proteinExistence type="predicted"/>
<dbReference type="Proteomes" id="UP000315647">
    <property type="component" value="Chromosome"/>
</dbReference>
<dbReference type="InterPro" id="IPR025586">
    <property type="entry name" value="PcfJ"/>
</dbReference>
<dbReference type="AlphaFoldDB" id="A0A517QB51"/>
<evidence type="ECO:0000313" key="1">
    <source>
        <dbReference type="EMBL" id="QDT28851.1"/>
    </source>
</evidence>
<organism evidence="1 2">
    <name type="scientific">Gimesia panareensis</name>
    <dbReference type="NCBI Taxonomy" id="2527978"/>
    <lineage>
        <taxon>Bacteria</taxon>
        <taxon>Pseudomonadati</taxon>
        <taxon>Planctomycetota</taxon>
        <taxon>Planctomycetia</taxon>
        <taxon>Planctomycetales</taxon>
        <taxon>Planctomycetaceae</taxon>
        <taxon>Gimesia</taxon>
    </lineage>
</organism>
<evidence type="ECO:0000313" key="2">
    <source>
        <dbReference type="Proteomes" id="UP000315647"/>
    </source>
</evidence>
<gene>
    <name evidence="1" type="ORF">Enr10x_41970</name>
</gene>
<accession>A0A517QB51</accession>
<evidence type="ECO:0008006" key="3">
    <source>
        <dbReference type="Google" id="ProtNLM"/>
    </source>
</evidence>
<name>A0A517QB51_9PLAN</name>
<keyword evidence="2" id="KW-1185">Reference proteome</keyword>
<protein>
    <recommendedName>
        <fullName evidence="3">PcfJ-like protein</fullName>
    </recommendedName>
</protein>
<dbReference type="RefSeq" id="WP_145451192.1">
    <property type="nucleotide sequence ID" value="NZ_CP037421.1"/>
</dbReference>
<dbReference type="Pfam" id="PF14284">
    <property type="entry name" value="PcfJ"/>
    <property type="match status" value="1"/>
</dbReference>
<reference evidence="1 2" key="1">
    <citation type="submission" date="2019-03" db="EMBL/GenBank/DDBJ databases">
        <title>Deep-cultivation of Planctomycetes and their phenomic and genomic characterization uncovers novel biology.</title>
        <authorList>
            <person name="Wiegand S."/>
            <person name="Jogler M."/>
            <person name="Boedeker C."/>
            <person name="Pinto D."/>
            <person name="Vollmers J."/>
            <person name="Rivas-Marin E."/>
            <person name="Kohn T."/>
            <person name="Peeters S.H."/>
            <person name="Heuer A."/>
            <person name="Rast P."/>
            <person name="Oberbeckmann S."/>
            <person name="Bunk B."/>
            <person name="Jeske O."/>
            <person name="Meyerdierks A."/>
            <person name="Storesund J.E."/>
            <person name="Kallscheuer N."/>
            <person name="Luecker S."/>
            <person name="Lage O.M."/>
            <person name="Pohl T."/>
            <person name="Merkel B.J."/>
            <person name="Hornburger P."/>
            <person name="Mueller R.-W."/>
            <person name="Bruemmer F."/>
            <person name="Labrenz M."/>
            <person name="Spormann A.M."/>
            <person name="Op den Camp H."/>
            <person name="Overmann J."/>
            <person name="Amann R."/>
            <person name="Jetten M.S.M."/>
            <person name="Mascher T."/>
            <person name="Medema M.H."/>
            <person name="Devos D.P."/>
            <person name="Kaster A.-K."/>
            <person name="Ovreas L."/>
            <person name="Rohde M."/>
            <person name="Galperin M.Y."/>
            <person name="Jogler C."/>
        </authorList>
    </citation>
    <scope>NUCLEOTIDE SEQUENCE [LARGE SCALE GENOMIC DNA]</scope>
    <source>
        <strain evidence="1 2">Enr10</strain>
    </source>
</reference>
<dbReference type="EMBL" id="CP037421">
    <property type="protein sequence ID" value="QDT28851.1"/>
    <property type="molecule type" value="Genomic_DNA"/>
</dbReference>
<sequence length="488" mass="57515">MSHRKGTSTKQAADPELLAHLQSLNLKTIAEYRQWCVDNGFRTGLRKSRRQRREELLYFRRRLAVNCLRQRKQQRSMVEKLDAVCTIDAELSSITDPTLRNISELYVFQSARLNRPGIVRTSFLKLISHLYRHQSKLLDDDEEMFQWGNYAAALVSIATKARSWIRPIETWRPRGRNRRQQLTSLLRHLFVQYQMPLFFDSVWLMYSSPKFEICRDWYLDVGRGENIRHCHLPIPYTKKMAHYFMQAPRDLFLFQALRWGQIRGLGGDVNLARAILSTRLATGFSRDEFWTSVILWLVHRPQLDRSQIKLLVDYCIFQRYGVLPEEYDDESAPVNEYCVKGRTAQSLTRDAAEWYQEQENQKRIPEYVWEPSGIPGFDYRDEDQENQIGKRWVIRELLNSYELNTEGKQMNHCVGTYASICAGGECSIWSMQIEVQQGFKKAITIEVHQEDKLICEVRGKANRLPNRRERNVLRCWAETAGLKLSRYL</sequence>